<organism evidence="3 4">
    <name type="scientific">Zophobas morio</name>
    <dbReference type="NCBI Taxonomy" id="2755281"/>
    <lineage>
        <taxon>Eukaryota</taxon>
        <taxon>Metazoa</taxon>
        <taxon>Ecdysozoa</taxon>
        <taxon>Arthropoda</taxon>
        <taxon>Hexapoda</taxon>
        <taxon>Insecta</taxon>
        <taxon>Pterygota</taxon>
        <taxon>Neoptera</taxon>
        <taxon>Endopterygota</taxon>
        <taxon>Coleoptera</taxon>
        <taxon>Polyphaga</taxon>
        <taxon>Cucujiformia</taxon>
        <taxon>Tenebrionidae</taxon>
        <taxon>Zophobas</taxon>
    </lineage>
</organism>
<keyword evidence="1" id="KW-0175">Coiled coil</keyword>
<dbReference type="PANTHER" id="PTHR46745">
    <property type="entry name" value="TSC22 DOMAIN FAMILY PROTEIN 1"/>
    <property type="match status" value="1"/>
</dbReference>
<evidence type="ECO:0000313" key="4">
    <source>
        <dbReference type="Proteomes" id="UP001168821"/>
    </source>
</evidence>
<name>A0AA38M2M8_9CUCU</name>
<dbReference type="GO" id="GO:0005829">
    <property type="term" value="C:cytosol"/>
    <property type="evidence" value="ECO:0007669"/>
    <property type="project" value="TreeGrafter"/>
</dbReference>
<evidence type="ECO:0000256" key="1">
    <source>
        <dbReference type="SAM" id="Coils"/>
    </source>
</evidence>
<evidence type="ECO:0000256" key="2">
    <source>
        <dbReference type="SAM" id="MobiDB-lite"/>
    </source>
</evidence>
<dbReference type="SUPFAM" id="SSF58026">
    <property type="entry name" value="Delta-sleep-inducing peptide immunoreactive peptide"/>
    <property type="match status" value="1"/>
</dbReference>
<proteinExistence type="predicted"/>
<sequence>MSKHKHEKKTNVINRTTSETLRLGEAELRVLPPANPQAARKKIQNSSSSFQITGVSMTRTDGDDSADDLDTDDISRVTDNETPSFSEDSRDTDDHQLDAPAPAEPQAEVKQKPPDERFKIVKIPSAAPFSRGRWICVDYFDDATEKGPKRLDNAARSAMVQEQAYTSPHYTTIQQNFSFVGTKPAGSAKGFPQGYSSILTSEGLEPADFVSRENIAQYNQKAATQPSNVNGQKDDILSDIKVALTSMPASNSGSAPNNNNIDRKIEEALDAVKTHLMVAVHKEVDFLKTRVSTLEGRVNELEIENSILRVNYLLFKS</sequence>
<dbReference type="Proteomes" id="UP001168821">
    <property type="component" value="Unassembled WGS sequence"/>
</dbReference>
<feature type="coiled-coil region" evidence="1">
    <location>
        <begin position="284"/>
        <end position="311"/>
    </location>
</feature>
<feature type="compositionally biased region" description="Basic and acidic residues" evidence="2">
    <location>
        <begin position="107"/>
        <end position="116"/>
    </location>
</feature>
<dbReference type="Pfam" id="PF01166">
    <property type="entry name" value="TSC22"/>
    <property type="match status" value="1"/>
</dbReference>
<feature type="compositionally biased region" description="Polar residues" evidence="2">
    <location>
        <begin position="11"/>
        <end position="20"/>
    </location>
</feature>
<protein>
    <submittedName>
        <fullName evidence="3">Uncharacterized protein</fullName>
    </submittedName>
</protein>
<dbReference type="EMBL" id="JALNTZ010000010">
    <property type="protein sequence ID" value="KAJ3640132.1"/>
    <property type="molecule type" value="Genomic_DNA"/>
</dbReference>
<comment type="caution">
    <text evidence="3">The sequence shown here is derived from an EMBL/GenBank/DDBJ whole genome shotgun (WGS) entry which is preliminary data.</text>
</comment>
<accession>A0AA38M2M8</accession>
<feature type="compositionally biased region" description="Polar residues" evidence="2">
    <location>
        <begin position="44"/>
        <end position="57"/>
    </location>
</feature>
<reference evidence="3" key="1">
    <citation type="journal article" date="2023" name="G3 (Bethesda)">
        <title>Whole genome assemblies of Zophobas morio and Tenebrio molitor.</title>
        <authorList>
            <person name="Kaur S."/>
            <person name="Stinson S.A."/>
            <person name="diCenzo G.C."/>
        </authorList>
    </citation>
    <scope>NUCLEOTIDE SEQUENCE</scope>
    <source>
        <strain evidence="3">QUZm001</strain>
    </source>
</reference>
<evidence type="ECO:0000313" key="3">
    <source>
        <dbReference type="EMBL" id="KAJ3640132.1"/>
    </source>
</evidence>
<dbReference type="PANTHER" id="PTHR46745:SF1">
    <property type="entry name" value="TSC22 DOMAIN FAMILY PROTEIN 1"/>
    <property type="match status" value="1"/>
</dbReference>
<keyword evidence="4" id="KW-1185">Reference proteome</keyword>
<gene>
    <name evidence="3" type="ORF">Zmor_003448</name>
</gene>
<dbReference type="GO" id="GO:0006357">
    <property type="term" value="P:regulation of transcription by RNA polymerase II"/>
    <property type="evidence" value="ECO:0007669"/>
    <property type="project" value="InterPro"/>
</dbReference>
<dbReference type="Gene3D" id="1.20.5.490">
    <property type="entry name" value="Single helix bin"/>
    <property type="match status" value="1"/>
</dbReference>
<dbReference type="GO" id="GO:0043066">
    <property type="term" value="P:negative regulation of apoptotic process"/>
    <property type="evidence" value="ECO:0007669"/>
    <property type="project" value="TreeGrafter"/>
</dbReference>
<dbReference type="InterPro" id="IPR000580">
    <property type="entry name" value="TSC22/Bun"/>
</dbReference>
<feature type="compositionally biased region" description="Acidic residues" evidence="2">
    <location>
        <begin position="63"/>
        <end position="72"/>
    </location>
</feature>
<dbReference type="CDD" id="cd21936">
    <property type="entry name" value="ZIP_TSC22D"/>
    <property type="match status" value="1"/>
</dbReference>
<dbReference type="AlphaFoldDB" id="A0AA38M2M8"/>
<dbReference type="GO" id="GO:0005634">
    <property type="term" value="C:nucleus"/>
    <property type="evidence" value="ECO:0007669"/>
    <property type="project" value="TreeGrafter"/>
</dbReference>
<dbReference type="GO" id="GO:0008284">
    <property type="term" value="P:positive regulation of cell population proliferation"/>
    <property type="evidence" value="ECO:0007669"/>
    <property type="project" value="TreeGrafter"/>
</dbReference>
<feature type="region of interest" description="Disordered" evidence="2">
    <location>
        <begin position="1"/>
        <end position="116"/>
    </location>
</feature>
<feature type="compositionally biased region" description="Basic and acidic residues" evidence="2">
    <location>
        <begin position="87"/>
        <end position="97"/>
    </location>
</feature>